<accession>A0A3R7B9E5</accession>
<dbReference type="AlphaFoldDB" id="A0A3R7B9E5"/>
<dbReference type="Proteomes" id="UP000285430">
    <property type="component" value="Unassembled WGS sequence"/>
</dbReference>
<organism evidence="1">
    <name type="scientific">Aphanomyces astaci</name>
    <name type="common">Crayfish plague agent</name>
    <dbReference type="NCBI Taxonomy" id="112090"/>
    <lineage>
        <taxon>Eukaryota</taxon>
        <taxon>Sar</taxon>
        <taxon>Stramenopiles</taxon>
        <taxon>Oomycota</taxon>
        <taxon>Saprolegniomycetes</taxon>
        <taxon>Saprolegniales</taxon>
        <taxon>Verrucalvaceae</taxon>
        <taxon>Aphanomyces</taxon>
    </lineage>
</organism>
<reference evidence="1" key="1">
    <citation type="submission" date="2018-08" db="EMBL/GenBank/DDBJ databases">
        <title>Aphanomyces genome sequencing and annotation.</title>
        <authorList>
            <person name="Minardi D."/>
            <person name="Oidtmann B."/>
            <person name="Van Der Giezen M."/>
            <person name="Studholme D.J."/>
        </authorList>
    </citation>
    <scope>NUCLEOTIDE SEQUENCE [LARGE SCALE GENOMIC DNA]</scope>
    <source>
        <strain evidence="1">Da</strain>
    </source>
</reference>
<sequence>MIQSSDICKNAVKHFKYKQHKAELNAKRAVKAKIAEDDREQRWIRLNGVFEVPYCPDTGANQNVLPQRMLEELMMLQPDLVMVTLKEPMIGMACNNLPFQANSYVDLALQLQTVAGPVKILASGDAMWWRKAMRS</sequence>
<name>A0A3R7B9E5_APHAT</name>
<protein>
    <submittedName>
        <fullName evidence="1">Uncharacterized protein</fullName>
    </submittedName>
</protein>
<dbReference type="EMBL" id="QUTH01003004">
    <property type="protein sequence ID" value="RHZ22365.1"/>
    <property type="molecule type" value="Genomic_DNA"/>
</dbReference>
<proteinExistence type="predicted"/>
<gene>
    <name evidence="1" type="ORF">DYB37_000721</name>
</gene>
<evidence type="ECO:0000313" key="1">
    <source>
        <dbReference type="EMBL" id="RHZ22365.1"/>
    </source>
</evidence>
<comment type="caution">
    <text evidence="1">The sequence shown here is derived from an EMBL/GenBank/DDBJ whole genome shotgun (WGS) entry which is preliminary data.</text>
</comment>